<dbReference type="PANTHER" id="PTHR45734:SF10">
    <property type="entry name" value="BLISTERY, ISOFORM A"/>
    <property type="match status" value="1"/>
</dbReference>
<sequence length="815" mass="89820">MSVKTFNADVNHPSHTQGPVDGSLYATVTKNPKTAKSISFAVTNGCEVDMTDEGPHTTSIDSGISSTTSMPQQQYSPTVNGTSRDAPSAINVEAEIHHENHQSGKTNGSHRNFSGEQAELDELLNGLLKQIASFPDPINRSNKYEKTYSTSVPTSTTYFPTKLSTTSKPEQSAPKVYETDRNSSISGETPASRFTPKYQPSSFSDERPYHTRAGSRPFSYGVTAGSPAMQRRRLLSESSAYVCESTPSRHIEDEVFTDAADDLTWLQRQQQKLRAKREVQSIEDRHFKEQMMLAELRGTVSKRLPKEKSSSPSPSLTNPIHVHTNGHSPSPAALSFAKPPMAVALSRQLSAPTSPITPTRVSSRNITLTRCPTQNWQNPPRTLQRQQSDNSYDRCERPFVAVKKAHQLNREHMSTYGTTPEQALVSSPVYGNYYPYQPNSYAPYNRHFDYATKEDSPPRSQFADDDSVSATYSSIHQSTPKIKDGLGEVTPSFENGGPDSPSVYYGQSRRSSMLSLNDSEVISQHPVFVKDTSNYWYKPKISREEAINFLRDKAPGTFIVRDSNSFPGAFGIAVKVATLPPSVQNKTGDISTELVRHFLIEPTSKGVQLKGCANEPVFGSLSALVYQHSVTPMALPCKLIIPSNDPCLDTVDGIVANASESESATELLTQGAACNVVYLVTVDTECLTGPQAVRKSISEFLQMKPMQVPTVVHFKVSSKGITLTDNNHRLFFRRHYPLTSVSHCGLDPDDRRWTQQSGLVTSSNGTSRLFGFVAKKIASRTENQCHVFAEYESEQPASAIVSFVNKVLVTSGSQR</sequence>
<dbReference type="PROSITE" id="PS50001">
    <property type="entry name" value="SH2"/>
    <property type="match status" value="1"/>
</dbReference>
<evidence type="ECO:0000256" key="1">
    <source>
        <dbReference type="ARBA" id="ARBA00004282"/>
    </source>
</evidence>
<evidence type="ECO:0000259" key="10">
    <source>
        <dbReference type="PROSITE" id="PS50001"/>
    </source>
</evidence>
<keyword evidence="4" id="KW-0378">Hydrolase</keyword>
<feature type="region of interest" description="Disordered" evidence="9">
    <location>
        <begin position="62"/>
        <end position="84"/>
    </location>
</feature>
<comment type="subcellular location">
    <subcellularLocation>
        <location evidence="1">Cell junction</location>
    </subcellularLocation>
</comment>
<feature type="domain" description="SH2" evidence="10">
    <location>
        <begin position="536"/>
        <end position="643"/>
    </location>
</feature>
<dbReference type="EMBL" id="NCKV01002532">
    <property type="protein sequence ID" value="RWS26717.1"/>
    <property type="molecule type" value="Genomic_DNA"/>
</dbReference>
<dbReference type="VEuPathDB" id="VectorBase:LDEU005323"/>
<dbReference type="CDD" id="cd01213">
    <property type="entry name" value="PTB_tensin"/>
    <property type="match status" value="1"/>
</dbReference>
<dbReference type="STRING" id="299467.A0A443SGR0"/>
<dbReference type="OrthoDB" id="6273691at2759"/>
<keyword evidence="3" id="KW-0597">Phosphoprotein</keyword>
<evidence type="ECO:0000256" key="8">
    <source>
        <dbReference type="PROSITE-ProRule" id="PRU00191"/>
    </source>
</evidence>
<dbReference type="Gene3D" id="3.30.505.10">
    <property type="entry name" value="SH2 domain"/>
    <property type="match status" value="1"/>
</dbReference>
<keyword evidence="6" id="KW-0965">Cell junction</keyword>
<evidence type="ECO:0000256" key="4">
    <source>
        <dbReference type="ARBA" id="ARBA00022801"/>
    </source>
</evidence>
<dbReference type="InterPro" id="IPR000980">
    <property type="entry name" value="SH2"/>
</dbReference>
<feature type="region of interest" description="Disordered" evidence="9">
    <location>
        <begin position="160"/>
        <end position="208"/>
    </location>
</feature>
<comment type="similarity">
    <text evidence="2">Belongs to the PTEN phosphatase protein family.</text>
</comment>
<dbReference type="Proteomes" id="UP000288716">
    <property type="component" value="Unassembled WGS sequence"/>
</dbReference>
<evidence type="ECO:0000256" key="2">
    <source>
        <dbReference type="ARBA" id="ARBA00007881"/>
    </source>
</evidence>
<dbReference type="GO" id="GO:0005925">
    <property type="term" value="C:focal adhesion"/>
    <property type="evidence" value="ECO:0007669"/>
    <property type="project" value="TreeGrafter"/>
</dbReference>
<keyword evidence="12" id="KW-1185">Reference proteome</keyword>
<dbReference type="InterPro" id="IPR013625">
    <property type="entry name" value="PTB"/>
</dbReference>
<proteinExistence type="inferred from homology"/>
<dbReference type="GO" id="GO:0004721">
    <property type="term" value="F:phosphoprotein phosphatase activity"/>
    <property type="evidence" value="ECO:0007669"/>
    <property type="project" value="UniProtKB-KW"/>
</dbReference>
<dbReference type="SMART" id="SM00462">
    <property type="entry name" value="PTB"/>
    <property type="match status" value="1"/>
</dbReference>
<dbReference type="SUPFAM" id="SSF55550">
    <property type="entry name" value="SH2 domain"/>
    <property type="match status" value="1"/>
</dbReference>
<name>A0A443SGR0_9ACAR</name>
<dbReference type="FunFam" id="3.30.505.10:FF:000002">
    <property type="entry name" value="Tensin 1"/>
    <property type="match status" value="1"/>
</dbReference>
<dbReference type="CDD" id="cd09927">
    <property type="entry name" value="SH2_Tensin_like"/>
    <property type="match status" value="1"/>
</dbReference>
<evidence type="ECO:0000313" key="12">
    <source>
        <dbReference type="Proteomes" id="UP000288716"/>
    </source>
</evidence>
<feature type="compositionally biased region" description="Polar residues" evidence="9">
    <location>
        <begin position="70"/>
        <end position="84"/>
    </location>
</feature>
<dbReference type="PANTHER" id="PTHR45734">
    <property type="entry name" value="TENSIN"/>
    <property type="match status" value="1"/>
</dbReference>
<evidence type="ECO:0000313" key="11">
    <source>
        <dbReference type="EMBL" id="RWS26717.1"/>
    </source>
</evidence>
<comment type="caution">
    <text evidence="11">The sequence shown here is derived from an EMBL/GenBank/DDBJ whole genome shotgun (WGS) entry which is preliminary data.</text>
</comment>
<keyword evidence="7 8" id="KW-0727">SH2 domain</keyword>
<evidence type="ECO:0000256" key="7">
    <source>
        <dbReference type="ARBA" id="ARBA00022999"/>
    </source>
</evidence>
<organism evidence="11 12">
    <name type="scientific">Leptotrombidium deliense</name>
    <dbReference type="NCBI Taxonomy" id="299467"/>
    <lineage>
        <taxon>Eukaryota</taxon>
        <taxon>Metazoa</taxon>
        <taxon>Ecdysozoa</taxon>
        <taxon>Arthropoda</taxon>
        <taxon>Chelicerata</taxon>
        <taxon>Arachnida</taxon>
        <taxon>Acari</taxon>
        <taxon>Acariformes</taxon>
        <taxon>Trombidiformes</taxon>
        <taxon>Prostigmata</taxon>
        <taxon>Anystina</taxon>
        <taxon>Parasitengona</taxon>
        <taxon>Trombiculoidea</taxon>
        <taxon>Trombiculidae</taxon>
        <taxon>Leptotrombidium</taxon>
    </lineage>
</organism>
<protein>
    <submittedName>
        <fullName evidence="11">Tensin-like protein</fullName>
    </submittedName>
</protein>
<evidence type="ECO:0000256" key="5">
    <source>
        <dbReference type="ARBA" id="ARBA00022912"/>
    </source>
</evidence>
<accession>A0A443SGR0</accession>
<dbReference type="Gene3D" id="2.30.29.30">
    <property type="entry name" value="Pleckstrin-homology domain (PH domain)/Phosphotyrosine-binding domain (PTB)"/>
    <property type="match status" value="1"/>
</dbReference>
<feature type="region of interest" description="Disordered" evidence="9">
    <location>
        <begin position="1"/>
        <end position="23"/>
    </location>
</feature>
<evidence type="ECO:0000256" key="6">
    <source>
        <dbReference type="ARBA" id="ARBA00022949"/>
    </source>
</evidence>
<dbReference type="Pfam" id="PF08416">
    <property type="entry name" value="PTB"/>
    <property type="match status" value="1"/>
</dbReference>
<dbReference type="InterPro" id="IPR051484">
    <property type="entry name" value="Tensin_PTEN_phosphatase"/>
</dbReference>
<dbReference type="InterPro" id="IPR011993">
    <property type="entry name" value="PH-like_dom_sf"/>
</dbReference>
<dbReference type="Pfam" id="PF00017">
    <property type="entry name" value="SH2"/>
    <property type="match status" value="1"/>
</dbReference>
<dbReference type="InterPro" id="IPR035012">
    <property type="entry name" value="Tensin-like_SH2"/>
</dbReference>
<evidence type="ECO:0000256" key="3">
    <source>
        <dbReference type="ARBA" id="ARBA00022553"/>
    </source>
</evidence>
<feature type="region of interest" description="Disordered" evidence="9">
    <location>
        <begin position="348"/>
        <end position="392"/>
    </location>
</feature>
<keyword evidence="5" id="KW-0904">Protein phosphatase</keyword>
<dbReference type="SMART" id="SM00252">
    <property type="entry name" value="SH2"/>
    <property type="match status" value="1"/>
</dbReference>
<feature type="compositionally biased region" description="Polar residues" evidence="9">
    <location>
        <begin position="348"/>
        <end position="390"/>
    </location>
</feature>
<dbReference type="AlphaFoldDB" id="A0A443SGR0"/>
<dbReference type="InterPro" id="IPR036860">
    <property type="entry name" value="SH2_dom_sf"/>
</dbReference>
<feature type="region of interest" description="Disordered" evidence="9">
    <location>
        <begin position="301"/>
        <end position="335"/>
    </location>
</feature>
<evidence type="ECO:0000256" key="9">
    <source>
        <dbReference type="SAM" id="MobiDB-lite"/>
    </source>
</evidence>
<dbReference type="SUPFAM" id="SSF50729">
    <property type="entry name" value="PH domain-like"/>
    <property type="match status" value="1"/>
</dbReference>
<gene>
    <name evidence="11" type="ORF">B4U80_02247</name>
</gene>
<dbReference type="InterPro" id="IPR033929">
    <property type="entry name" value="Tensin_PTB"/>
</dbReference>
<reference evidence="11 12" key="1">
    <citation type="journal article" date="2018" name="Gigascience">
        <title>Genomes of trombidid mites reveal novel predicted allergens and laterally-transferred genes associated with secondary metabolism.</title>
        <authorList>
            <person name="Dong X."/>
            <person name="Chaisiri K."/>
            <person name="Xia D."/>
            <person name="Armstrong S.D."/>
            <person name="Fang Y."/>
            <person name="Donnelly M.J."/>
            <person name="Kadowaki T."/>
            <person name="McGarry J.W."/>
            <person name="Darby A.C."/>
            <person name="Makepeace B.L."/>
        </authorList>
    </citation>
    <scope>NUCLEOTIDE SEQUENCE [LARGE SCALE GENOMIC DNA]</scope>
    <source>
        <strain evidence="11">UoL-UT</strain>
    </source>
</reference>
<dbReference type="InterPro" id="IPR006020">
    <property type="entry name" value="PTB/PI_dom"/>
</dbReference>